<feature type="region of interest" description="Disordered" evidence="1">
    <location>
        <begin position="26"/>
        <end position="54"/>
    </location>
</feature>
<proteinExistence type="predicted"/>
<evidence type="ECO:0000313" key="2">
    <source>
        <dbReference type="EMBL" id="MFC6726617.1"/>
    </source>
</evidence>
<dbReference type="Proteomes" id="UP001596328">
    <property type="component" value="Unassembled WGS sequence"/>
</dbReference>
<dbReference type="PROSITE" id="PS51318">
    <property type="entry name" value="TAT"/>
    <property type="match status" value="1"/>
</dbReference>
<sequence length="103" mass="11031">MTPDDSRGLSRRSMVKAALAIGGSSALSACQAAERSPDEGTPDPPEYPRGVEDRSELPAAQHAWDDYLVNSVHGTVTQSQHQLLLGLSYEGSAPPTEAERERV</sequence>
<dbReference type="AlphaFoldDB" id="A0ABD5S509"/>
<name>A0ABD5S509_9EURY</name>
<gene>
    <name evidence="2" type="ORF">ACFQE1_20055</name>
</gene>
<accession>A0ABD5S509</accession>
<comment type="caution">
    <text evidence="2">The sequence shown here is derived from an EMBL/GenBank/DDBJ whole genome shotgun (WGS) entry which is preliminary data.</text>
</comment>
<feature type="non-terminal residue" evidence="2">
    <location>
        <position position="103"/>
    </location>
</feature>
<organism evidence="2 3">
    <name type="scientific">Halobium palmae</name>
    <dbReference type="NCBI Taxonomy" id="1776492"/>
    <lineage>
        <taxon>Archaea</taxon>
        <taxon>Methanobacteriati</taxon>
        <taxon>Methanobacteriota</taxon>
        <taxon>Stenosarchaea group</taxon>
        <taxon>Halobacteria</taxon>
        <taxon>Halobacteriales</taxon>
        <taxon>Haloferacaceae</taxon>
        <taxon>Halobium</taxon>
    </lineage>
</organism>
<dbReference type="EMBL" id="JBHSWU010001261">
    <property type="protein sequence ID" value="MFC6726617.1"/>
    <property type="molecule type" value="Genomic_DNA"/>
</dbReference>
<evidence type="ECO:0000256" key="1">
    <source>
        <dbReference type="SAM" id="MobiDB-lite"/>
    </source>
</evidence>
<keyword evidence="3" id="KW-1185">Reference proteome</keyword>
<dbReference type="InterPro" id="IPR006311">
    <property type="entry name" value="TAT_signal"/>
</dbReference>
<dbReference type="PROSITE" id="PS51257">
    <property type="entry name" value="PROKAR_LIPOPROTEIN"/>
    <property type="match status" value="1"/>
</dbReference>
<reference evidence="2 3" key="1">
    <citation type="journal article" date="2019" name="Int. J. Syst. Evol. Microbiol.">
        <title>The Global Catalogue of Microorganisms (GCM) 10K type strain sequencing project: providing services to taxonomists for standard genome sequencing and annotation.</title>
        <authorList>
            <consortium name="The Broad Institute Genomics Platform"/>
            <consortium name="The Broad Institute Genome Sequencing Center for Infectious Disease"/>
            <person name="Wu L."/>
            <person name="Ma J."/>
        </authorList>
    </citation>
    <scope>NUCLEOTIDE SEQUENCE [LARGE SCALE GENOMIC DNA]</scope>
    <source>
        <strain evidence="2 3">NBRC 111368</strain>
    </source>
</reference>
<protein>
    <submittedName>
        <fullName evidence="2">Uncharacterized protein</fullName>
    </submittedName>
</protein>
<evidence type="ECO:0000313" key="3">
    <source>
        <dbReference type="Proteomes" id="UP001596328"/>
    </source>
</evidence>